<evidence type="ECO:0008006" key="3">
    <source>
        <dbReference type="Google" id="ProtNLM"/>
    </source>
</evidence>
<organism evidence="1 2">
    <name type="scientific">Rubroshorea leprosula</name>
    <dbReference type="NCBI Taxonomy" id="152421"/>
    <lineage>
        <taxon>Eukaryota</taxon>
        <taxon>Viridiplantae</taxon>
        <taxon>Streptophyta</taxon>
        <taxon>Embryophyta</taxon>
        <taxon>Tracheophyta</taxon>
        <taxon>Spermatophyta</taxon>
        <taxon>Magnoliopsida</taxon>
        <taxon>eudicotyledons</taxon>
        <taxon>Gunneridae</taxon>
        <taxon>Pentapetalae</taxon>
        <taxon>rosids</taxon>
        <taxon>malvids</taxon>
        <taxon>Malvales</taxon>
        <taxon>Dipterocarpaceae</taxon>
        <taxon>Rubroshorea</taxon>
    </lineage>
</organism>
<comment type="caution">
    <text evidence="1">The sequence shown here is derived from an EMBL/GenBank/DDBJ whole genome shotgun (WGS) entry which is preliminary data.</text>
</comment>
<dbReference type="Proteomes" id="UP001054252">
    <property type="component" value="Unassembled WGS sequence"/>
</dbReference>
<evidence type="ECO:0000313" key="1">
    <source>
        <dbReference type="EMBL" id="GKV19723.1"/>
    </source>
</evidence>
<dbReference type="GO" id="GO:0016791">
    <property type="term" value="F:phosphatase activity"/>
    <property type="evidence" value="ECO:0007669"/>
    <property type="project" value="TreeGrafter"/>
</dbReference>
<gene>
    <name evidence="1" type="ORF">SLEP1_g29948</name>
</gene>
<name>A0AAV5K4N3_9ROSI</name>
<accession>A0AAV5K4N3</accession>
<dbReference type="InterPro" id="IPR050275">
    <property type="entry name" value="PGM_Phosphatase"/>
</dbReference>
<evidence type="ECO:0000313" key="2">
    <source>
        <dbReference type="Proteomes" id="UP001054252"/>
    </source>
</evidence>
<keyword evidence="2" id="KW-1185">Reference proteome</keyword>
<dbReference type="EMBL" id="BPVZ01000053">
    <property type="protein sequence ID" value="GKV19723.1"/>
    <property type="molecule type" value="Genomic_DNA"/>
</dbReference>
<dbReference type="Gene3D" id="3.40.50.1240">
    <property type="entry name" value="Phosphoglycerate mutase-like"/>
    <property type="match status" value="1"/>
</dbReference>
<dbReference type="PANTHER" id="PTHR48100:SF30">
    <property type="entry name" value="PHOSPHOGLYCERATE MUTASE-LIKE PROTEIN 1"/>
    <property type="match status" value="1"/>
</dbReference>
<dbReference type="GO" id="GO:0005737">
    <property type="term" value="C:cytoplasm"/>
    <property type="evidence" value="ECO:0007669"/>
    <property type="project" value="TreeGrafter"/>
</dbReference>
<dbReference type="PANTHER" id="PTHR48100">
    <property type="entry name" value="BROAD-SPECIFICITY PHOSPHATASE YOR283W-RELATED"/>
    <property type="match status" value="1"/>
</dbReference>
<dbReference type="InterPro" id="IPR029033">
    <property type="entry name" value="His_PPase_superfam"/>
</dbReference>
<proteinExistence type="predicted"/>
<dbReference type="SUPFAM" id="SSF53254">
    <property type="entry name" value="Phosphoglycerate mutase-like"/>
    <property type="match status" value="1"/>
</dbReference>
<reference evidence="1 2" key="1">
    <citation type="journal article" date="2021" name="Commun. Biol.">
        <title>The genome of Shorea leprosula (Dipterocarpaceae) highlights the ecological relevance of drought in aseasonal tropical rainforests.</title>
        <authorList>
            <person name="Ng K.K.S."/>
            <person name="Kobayashi M.J."/>
            <person name="Fawcett J.A."/>
            <person name="Hatakeyama M."/>
            <person name="Paape T."/>
            <person name="Ng C.H."/>
            <person name="Ang C.C."/>
            <person name="Tnah L.H."/>
            <person name="Lee C.T."/>
            <person name="Nishiyama T."/>
            <person name="Sese J."/>
            <person name="O'Brien M.J."/>
            <person name="Copetti D."/>
            <person name="Mohd Noor M.I."/>
            <person name="Ong R.C."/>
            <person name="Putra M."/>
            <person name="Sireger I.Z."/>
            <person name="Indrioko S."/>
            <person name="Kosugi Y."/>
            <person name="Izuno A."/>
            <person name="Isagi Y."/>
            <person name="Lee S.L."/>
            <person name="Shimizu K.K."/>
        </authorList>
    </citation>
    <scope>NUCLEOTIDE SEQUENCE [LARGE SCALE GENOMIC DNA]</scope>
    <source>
        <strain evidence="1">214</strain>
    </source>
</reference>
<dbReference type="AlphaFoldDB" id="A0AAV5K4N3"/>
<protein>
    <recommendedName>
        <fullName evidence="3">Phosphoglycerate mutase-like protein</fullName>
    </recommendedName>
</protein>
<sequence>MDNAAGPNLLLPLHRCKTIHLVRHAQGIHNVEGDKNFTALLSPEYADAHLSRLGWQQVDNLRRDVQNCGLTKRIDLIVMTLQTAVGVFGGEGYTDRMDAVSLVVTNARKSSRAAISSLNSPPFIALDLCRERMADVMEPVEDVVARSSKLIICLLKRKENEIAIVRHGGFLVHTLRAFGNDSHPLLKEEMCIPFANCELRSMVIVDRRSASLIVTPHLKSHLGG</sequence>